<reference evidence="4 5" key="1">
    <citation type="submission" date="2019-05" db="EMBL/GenBank/DDBJ databases">
        <authorList>
            <consortium name="Science for Life Laboratories"/>
        </authorList>
    </citation>
    <scope>NUCLEOTIDE SEQUENCE [LARGE SCALE GENOMIC DNA]</scope>
    <source>
        <strain evidence="4">Soil9</strain>
    </source>
</reference>
<dbReference type="Pfam" id="PF12796">
    <property type="entry name" value="Ank_2"/>
    <property type="match status" value="1"/>
</dbReference>
<organism evidence="4 5">
    <name type="scientific">Gemmata massiliana</name>
    <dbReference type="NCBI Taxonomy" id="1210884"/>
    <lineage>
        <taxon>Bacteria</taxon>
        <taxon>Pseudomonadati</taxon>
        <taxon>Planctomycetota</taxon>
        <taxon>Planctomycetia</taxon>
        <taxon>Gemmatales</taxon>
        <taxon>Gemmataceae</taxon>
        <taxon>Gemmata</taxon>
    </lineage>
</organism>
<evidence type="ECO:0000313" key="5">
    <source>
        <dbReference type="Proteomes" id="UP000464178"/>
    </source>
</evidence>
<name>A0A6P2D743_9BACT</name>
<proteinExistence type="predicted"/>
<dbReference type="PROSITE" id="PS50088">
    <property type="entry name" value="ANK_REPEAT"/>
    <property type="match status" value="2"/>
</dbReference>
<keyword evidence="5" id="KW-1185">Reference proteome</keyword>
<sequence>MENEIPPVPGKRGPWLGEQWEVLDWGRLPQFECAIEGCVVDAAQLMEEIKEQPMISQAIWGGGQTLLHVAAGEGHRELVELLLRLGADVNAYCPEGTPLHYAVGGGSAEVLKLLVEAGSDLNRQECRGRTPVDLARNPAHNHAFVKYLISVGAVPNESSTAETVQYMKNDGMWDAIPDNLFLGPFSPNWRTDTVLALVRHMRESQNFSAMPILGDALQDAGCDNTDVLNHCRDASAPHVRGYWVVDLVLGKE</sequence>
<dbReference type="PANTHER" id="PTHR24134:SF9">
    <property type="entry name" value="ANKYRIN REPEAT AND SOCS BOX PROTEIN 8"/>
    <property type="match status" value="1"/>
</dbReference>
<dbReference type="PANTHER" id="PTHR24134">
    <property type="entry name" value="ANKYRIN REPEAT-CONTAINING PROTEIN DDB_G0279043"/>
    <property type="match status" value="1"/>
</dbReference>
<dbReference type="SUPFAM" id="SSF48403">
    <property type="entry name" value="Ankyrin repeat"/>
    <property type="match status" value="1"/>
</dbReference>
<dbReference type="KEGG" id="gms:SOIL9_14280"/>
<protein>
    <submittedName>
        <fullName evidence="4">Uncharacterized protein</fullName>
    </submittedName>
</protein>
<feature type="repeat" description="ANK" evidence="3">
    <location>
        <begin position="94"/>
        <end position="126"/>
    </location>
</feature>
<dbReference type="PRINTS" id="PR01415">
    <property type="entry name" value="ANKYRIN"/>
</dbReference>
<dbReference type="AlphaFoldDB" id="A0A6P2D743"/>
<dbReference type="EMBL" id="LR593886">
    <property type="protein sequence ID" value="VTR96286.1"/>
    <property type="molecule type" value="Genomic_DNA"/>
</dbReference>
<dbReference type="InterPro" id="IPR036770">
    <property type="entry name" value="Ankyrin_rpt-contain_sf"/>
</dbReference>
<evidence type="ECO:0000256" key="3">
    <source>
        <dbReference type="PROSITE-ProRule" id="PRU00023"/>
    </source>
</evidence>
<evidence type="ECO:0000256" key="2">
    <source>
        <dbReference type="ARBA" id="ARBA00023043"/>
    </source>
</evidence>
<dbReference type="Gene3D" id="1.25.40.20">
    <property type="entry name" value="Ankyrin repeat-containing domain"/>
    <property type="match status" value="1"/>
</dbReference>
<feature type="repeat" description="ANK" evidence="3">
    <location>
        <begin position="62"/>
        <end position="94"/>
    </location>
</feature>
<dbReference type="SMART" id="SM00248">
    <property type="entry name" value="ANK"/>
    <property type="match status" value="3"/>
</dbReference>
<dbReference type="Proteomes" id="UP000464178">
    <property type="component" value="Chromosome"/>
</dbReference>
<evidence type="ECO:0000256" key="1">
    <source>
        <dbReference type="ARBA" id="ARBA00022737"/>
    </source>
</evidence>
<dbReference type="PROSITE" id="PS50297">
    <property type="entry name" value="ANK_REP_REGION"/>
    <property type="match status" value="2"/>
</dbReference>
<dbReference type="InterPro" id="IPR002110">
    <property type="entry name" value="Ankyrin_rpt"/>
</dbReference>
<keyword evidence="2 3" id="KW-0040">ANK repeat</keyword>
<accession>A0A6P2D743</accession>
<gene>
    <name evidence="4" type="ORF">SOIL9_14280</name>
</gene>
<keyword evidence="1" id="KW-0677">Repeat</keyword>
<evidence type="ECO:0000313" key="4">
    <source>
        <dbReference type="EMBL" id="VTR96286.1"/>
    </source>
</evidence>